<feature type="non-terminal residue" evidence="2">
    <location>
        <position position="1"/>
    </location>
</feature>
<name>A0A8S2FLB4_9BILA</name>
<dbReference type="PANTHER" id="PTHR21344:SF1">
    <property type="entry name" value="RAL GTPASE-ACTIVATING PROTEIN SUBUNIT BETA"/>
    <property type="match status" value="1"/>
</dbReference>
<sequence>PQDSTTIDSSDTAMGARDNSSLPLEPETAYTAWFRMLGSLGNINQIQSPDQHNRIMKTLYEIWKILCRIHEGSKQTRQGDVYFNEPPLLIFAPWLYEAIQTLPQTHREGKLSAYKLLCSIGVYNHDEPPSQEFLDMFLLTLYQGLNSGDQDIINAIISSCKADLFHRCWPSSTLLLPLFTDACCQIGQQASIVDGKTNPKVEALTILSSLVCFPNHFEQLDVFILKEKDYSTVTMDRAYLKRMIMRDLIKASEKDTMLESREIALCGLAIFICEELKHQRLESPIKPFMLFIVESLQTT</sequence>
<dbReference type="AlphaFoldDB" id="A0A8S2FLB4"/>
<proteinExistence type="predicted"/>
<dbReference type="GO" id="GO:0005096">
    <property type="term" value="F:GTPase activator activity"/>
    <property type="evidence" value="ECO:0007669"/>
    <property type="project" value="InterPro"/>
</dbReference>
<dbReference type="Proteomes" id="UP000682733">
    <property type="component" value="Unassembled WGS sequence"/>
</dbReference>
<evidence type="ECO:0000313" key="3">
    <source>
        <dbReference type="EMBL" id="CAF4293700.1"/>
    </source>
</evidence>
<comment type="caution">
    <text evidence="2">The sequence shown here is derived from an EMBL/GenBank/DDBJ whole genome shotgun (WGS) entry which is preliminary data.</text>
</comment>
<feature type="compositionally biased region" description="Polar residues" evidence="1">
    <location>
        <begin position="1"/>
        <end position="22"/>
    </location>
</feature>
<reference evidence="2" key="1">
    <citation type="submission" date="2021-02" db="EMBL/GenBank/DDBJ databases">
        <authorList>
            <person name="Nowell W R."/>
        </authorList>
    </citation>
    <scope>NUCLEOTIDE SEQUENCE</scope>
</reference>
<protein>
    <submittedName>
        <fullName evidence="2">Uncharacterized protein</fullName>
    </submittedName>
</protein>
<organism evidence="2 4">
    <name type="scientific">Didymodactylos carnosus</name>
    <dbReference type="NCBI Taxonomy" id="1234261"/>
    <lineage>
        <taxon>Eukaryota</taxon>
        <taxon>Metazoa</taxon>
        <taxon>Spiralia</taxon>
        <taxon>Gnathifera</taxon>
        <taxon>Rotifera</taxon>
        <taxon>Eurotatoria</taxon>
        <taxon>Bdelloidea</taxon>
        <taxon>Philodinida</taxon>
        <taxon>Philodinidae</taxon>
        <taxon>Didymodactylos</taxon>
    </lineage>
</organism>
<feature type="region of interest" description="Disordered" evidence="1">
    <location>
        <begin position="1"/>
        <end position="23"/>
    </location>
</feature>
<dbReference type="PANTHER" id="PTHR21344">
    <property type="entry name" value="RAL GTPASE-ACTIVATING PROTEIN SUBUNIT BETA"/>
    <property type="match status" value="1"/>
</dbReference>
<evidence type="ECO:0000256" key="1">
    <source>
        <dbReference type="SAM" id="MobiDB-lite"/>
    </source>
</evidence>
<evidence type="ECO:0000313" key="2">
    <source>
        <dbReference type="EMBL" id="CAF1505412.1"/>
    </source>
</evidence>
<dbReference type="InterPro" id="IPR039930">
    <property type="entry name" value="RALGAPB"/>
</dbReference>
<evidence type="ECO:0000313" key="4">
    <source>
        <dbReference type="Proteomes" id="UP000677228"/>
    </source>
</evidence>
<accession>A0A8S2FLB4</accession>
<dbReference type="Proteomes" id="UP000677228">
    <property type="component" value="Unassembled WGS sequence"/>
</dbReference>
<dbReference type="EMBL" id="CAJOBA010056627">
    <property type="protein sequence ID" value="CAF4293700.1"/>
    <property type="molecule type" value="Genomic_DNA"/>
</dbReference>
<dbReference type="EMBL" id="CAJNOK010034582">
    <property type="protein sequence ID" value="CAF1505412.1"/>
    <property type="molecule type" value="Genomic_DNA"/>
</dbReference>
<gene>
    <name evidence="2" type="ORF">OVA965_LOCUS37131</name>
    <name evidence="3" type="ORF">TMI583_LOCUS38188</name>
</gene>